<protein>
    <submittedName>
        <fullName evidence="1">Uncharacterized protein</fullName>
    </submittedName>
</protein>
<dbReference type="InParanoid" id="A0A0C2WAB8"/>
<dbReference type="OrthoDB" id="3052161at2759"/>
<dbReference type="EMBL" id="KN818344">
    <property type="protein sequence ID" value="KIL58197.1"/>
    <property type="molecule type" value="Genomic_DNA"/>
</dbReference>
<name>A0A0C2WAB8_AMAMK</name>
<feature type="non-terminal residue" evidence="1">
    <location>
        <position position="1"/>
    </location>
</feature>
<keyword evidence="2" id="KW-1185">Reference proteome</keyword>
<accession>A0A0C2WAB8</accession>
<dbReference type="Proteomes" id="UP000054549">
    <property type="component" value="Unassembled WGS sequence"/>
</dbReference>
<gene>
    <name evidence="1" type="ORF">M378DRAFT_86816</name>
</gene>
<proteinExistence type="predicted"/>
<evidence type="ECO:0000313" key="2">
    <source>
        <dbReference type="Proteomes" id="UP000054549"/>
    </source>
</evidence>
<dbReference type="HOGENOM" id="CLU_199417_0_0_1"/>
<dbReference type="AlphaFoldDB" id="A0A0C2WAB8"/>
<organism evidence="1 2">
    <name type="scientific">Amanita muscaria (strain Koide BX008)</name>
    <dbReference type="NCBI Taxonomy" id="946122"/>
    <lineage>
        <taxon>Eukaryota</taxon>
        <taxon>Fungi</taxon>
        <taxon>Dikarya</taxon>
        <taxon>Basidiomycota</taxon>
        <taxon>Agaricomycotina</taxon>
        <taxon>Agaricomycetes</taxon>
        <taxon>Agaricomycetidae</taxon>
        <taxon>Agaricales</taxon>
        <taxon>Pluteineae</taxon>
        <taxon>Amanitaceae</taxon>
        <taxon>Amanita</taxon>
    </lineage>
</organism>
<reference evidence="1 2" key="1">
    <citation type="submission" date="2014-04" db="EMBL/GenBank/DDBJ databases">
        <title>Evolutionary Origins and Diversification of the Mycorrhizal Mutualists.</title>
        <authorList>
            <consortium name="DOE Joint Genome Institute"/>
            <consortium name="Mycorrhizal Genomics Consortium"/>
            <person name="Kohler A."/>
            <person name="Kuo A."/>
            <person name="Nagy L.G."/>
            <person name="Floudas D."/>
            <person name="Copeland A."/>
            <person name="Barry K.W."/>
            <person name="Cichocki N."/>
            <person name="Veneault-Fourrey C."/>
            <person name="LaButti K."/>
            <person name="Lindquist E.A."/>
            <person name="Lipzen A."/>
            <person name="Lundell T."/>
            <person name="Morin E."/>
            <person name="Murat C."/>
            <person name="Riley R."/>
            <person name="Ohm R."/>
            <person name="Sun H."/>
            <person name="Tunlid A."/>
            <person name="Henrissat B."/>
            <person name="Grigoriev I.V."/>
            <person name="Hibbett D.S."/>
            <person name="Martin F."/>
        </authorList>
    </citation>
    <scope>NUCLEOTIDE SEQUENCE [LARGE SCALE GENOMIC DNA]</scope>
    <source>
        <strain evidence="1 2">Koide BX008</strain>
    </source>
</reference>
<evidence type="ECO:0000313" key="1">
    <source>
        <dbReference type="EMBL" id="KIL58197.1"/>
    </source>
</evidence>
<sequence length="53" mass="6334">KKHNAFLLGDTSTCRTHIHQHYELYSARCKKDDILENHFAILCDIWKRMEAEC</sequence>